<reference evidence="2" key="1">
    <citation type="journal article" date="2013" name="Nature">
        <title>Pan genome of the phytoplankton Emiliania underpins its global distribution.</title>
        <authorList>
            <person name="Read B.A."/>
            <person name="Kegel J."/>
            <person name="Klute M.J."/>
            <person name="Kuo A."/>
            <person name="Lefebvre S.C."/>
            <person name="Maumus F."/>
            <person name="Mayer C."/>
            <person name="Miller J."/>
            <person name="Monier A."/>
            <person name="Salamov A."/>
            <person name="Young J."/>
            <person name="Aguilar M."/>
            <person name="Claverie J.M."/>
            <person name="Frickenhaus S."/>
            <person name="Gonzalez K."/>
            <person name="Herman E.K."/>
            <person name="Lin Y.C."/>
            <person name="Napier J."/>
            <person name="Ogata H."/>
            <person name="Sarno A.F."/>
            <person name="Shmutz J."/>
            <person name="Schroeder D."/>
            <person name="de Vargas C."/>
            <person name="Verret F."/>
            <person name="von Dassow P."/>
            <person name="Valentin K."/>
            <person name="Van de Peer Y."/>
            <person name="Wheeler G."/>
            <person name="Dacks J.B."/>
            <person name="Delwiche C.F."/>
            <person name="Dyhrman S.T."/>
            <person name="Glockner G."/>
            <person name="John U."/>
            <person name="Richards T."/>
            <person name="Worden A.Z."/>
            <person name="Zhang X."/>
            <person name="Grigoriev I.V."/>
            <person name="Allen A.E."/>
            <person name="Bidle K."/>
            <person name="Borodovsky M."/>
            <person name="Bowler C."/>
            <person name="Brownlee C."/>
            <person name="Cock J.M."/>
            <person name="Elias M."/>
            <person name="Gladyshev V.N."/>
            <person name="Groth M."/>
            <person name="Guda C."/>
            <person name="Hadaegh A."/>
            <person name="Iglesias-Rodriguez M.D."/>
            <person name="Jenkins J."/>
            <person name="Jones B.M."/>
            <person name="Lawson T."/>
            <person name="Leese F."/>
            <person name="Lindquist E."/>
            <person name="Lobanov A."/>
            <person name="Lomsadze A."/>
            <person name="Malik S.B."/>
            <person name="Marsh M.E."/>
            <person name="Mackinder L."/>
            <person name="Mock T."/>
            <person name="Mueller-Roeber B."/>
            <person name="Pagarete A."/>
            <person name="Parker M."/>
            <person name="Probert I."/>
            <person name="Quesneville H."/>
            <person name="Raines C."/>
            <person name="Rensing S.A."/>
            <person name="Riano-Pachon D.M."/>
            <person name="Richier S."/>
            <person name="Rokitta S."/>
            <person name="Shiraiwa Y."/>
            <person name="Soanes D.M."/>
            <person name="van der Giezen M."/>
            <person name="Wahlund T.M."/>
            <person name="Williams B."/>
            <person name="Wilson W."/>
            <person name="Wolfe G."/>
            <person name="Wurch L.L."/>
        </authorList>
    </citation>
    <scope>NUCLEOTIDE SEQUENCE</scope>
</reference>
<reference evidence="1" key="2">
    <citation type="submission" date="2024-10" db="UniProtKB">
        <authorList>
            <consortium name="EnsemblProtists"/>
        </authorList>
    </citation>
    <scope>IDENTIFICATION</scope>
</reference>
<evidence type="ECO:0000313" key="2">
    <source>
        <dbReference type="Proteomes" id="UP000013827"/>
    </source>
</evidence>
<dbReference type="GeneID" id="17274197"/>
<keyword evidence="2" id="KW-1185">Reference proteome</keyword>
<dbReference type="HOGENOM" id="CLU_147699_0_0_1"/>
<proteinExistence type="predicted"/>
<accession>A0A0D3JYR7</accession>
<dbReference type="EnsemblProtists" id="EOD28652">
    <property type="protein sequence ID" value="EOD28652"/>
    <property type="gene ID" value="EMIHUDRAFT_114164"/>
</dbReference>
<dbReference type="EnsemblProtists" id="EOD35487">
    <property type="protein sequence ID" value="EOD35487"/>
    <property type="gene ID" value="EMIHUDRAFT_98504"/>
</dbReference>
<dbReference type="GeneID" id="17280757"/>
<dbReference type="eggNOG" id="ENOG502SPRJ">
    <property type="taxonomic scope" value="Eukaryota"/>
</dbReference>
<dbReference type="OMA" id="EWRCKWD"/>
<dbReference type="RefSeq" id="XP_005781081.1">
    <property type="nucleotide sequence ID" value="XM_005781024.1"/>
</dbReference>
<name>A0A0D3JYR7_EMIH1</name>
<dbReference type="KEGG" id="ehx:EMIHUDRAFT_98504"/>
<organism evidence="1 2">
    <name type="scientific">Emiliania huxleyi (strain CCMP1516)</name>
    <dbReference type="NCBI Taxonomy" id="280463"/>
    <lineage>
        <taxon>Eukaryota</taxon>
        <taxon>Haptista</taxon>
        <taxon>Haptophyta</taxon>
        <taxon>Prymnesiophyceae</taxon>
        <taxon>Isochrysidales</taxon>
        <taxon>Noelaerhabdaceae</taxon>
        <taxon>Emiliania</taxon>
    </lineage>
</organism>
<dbReference type="Proteomes" id="UP000013827">
    <property type="component" value="Unassembled WGS sequence"/>
</dbReference>
<dbReference type="KEGG" id="ehx:EMIHUDRAFT_114164"/>
<sequence>MPEIGSTGVAFTKVAREWRCKYAMGADGGPGESAALKAAQALLEAYLPTLKALPNAEVTRVVCGGCGDFKVIVNQPADDHGAWKEDEFKPEAEFLAKLGAIDGCTRVEAQEFTMEML</sequence>
<evidence type="ECO:0000313" key="1">
    <source>
        <dbReference type="EnsemblProtists" id="EOD28652"/>
    </source>
</evidence>
<dbReference type="PaxDb" id="2903-EOD28652"/>
<dbReference type="AlphaFoldDB" id="A0A0D3JYR7"/>
<protein>
    <submittedName>
        <fullName evidence="1">Uncharacterized protein</fullName>
    </submittedName>
</protein>
<dbReference type="RefSeq" id="XP_005787916.1">
    <property type="nucleotide sequence ID" value="XM_005787859.1"/>
</dbReference>